<dbReference type="EMBL" id="SNRW01009999">
    <property type="protein sequence ID" value="KAA6377174.1"/>
    <property type="molecule type" value="Genomic_DNA"/>
</dbReference>
<name>A0A5J4V3U4_9EUKA</name>
<gene>
    <name evidence="1" type="ORF">EZS28_027300</name>
</gene>
<comment type="caution">
    <text evidence="1">The sequence shown here is derived from an EMBL/GenBank/DDBJ whole genome shotgun (WGS) entry which is preliminary data.</text>
</comment>
<evidence type="ECO:0000313" key="2">
    <source>
        <dbReference type="Proteomes" id="UP000324800"/>
    </source>
</evidence>
<accession>A0A5J4V3U4</accession>
<sequence>MQQNLDFKIVTTGLPFKDNTISERIYAVEPENPEQQYFRIWDIVHNSCQRECKDRNLEDILCLKKSEICTRVFGRGAAKRECSNKSTFGDQTETLMIAEIQDQYKAEKGYEPWVFTQWVLQEFHVEVSGGFEQSFRDIHWRNIQQCIARLREHTRFNATHEDVDRYHAKLDKHVVGYDVNLIFHIVAINDIFEASSRNLQRSINQGCIAT</sequence>
<proteinExistence type="predicted"/>
<protein>
    <submittedName>
        <fullName evidence="1">Uncharacterized protein</fullName>
    </submittedName>
</protein>
<organism evidence="1 2">
    <name type="scientific">Streblomastix strix</name>
    <dbReference type="NCBI Taxonomy" id="222440"/>
    <lineage>
        <taxon>Eukaryota</taxon>
        <taxon>Metamonada</taxon>
        <taxon>Preaxostyla</taxon>
        <taxon>Oxymonadida</taxon>
        <taxon>Streblomastigidae</taxon>
        <taxon>Streblomastix</taxon>
    </lineage>
</organism>
<evidence type="ECO:0000313" key="1">
    <source>
        <dbReference type="EMBL" id="KAA6377174.1"/>
    </source>
</evidence>
<reference evidence="1 2" key="1">
    <citation type="submission" date="2019-03" db="EMBL/GenBank/DDBJ databases">
        <title>Single cell metagenomics reveals metabolic interactions within the superorganism composed of flagellate Streblomastix strix and complex community of Bacteroidetes bacteria on its surface.</title>
        <authorList>
            <person name="Treitli S.C."/>
            <person name="Kolisko M."/>
            <person name="Husnik F."/>
            <person name="Keeling P."/>
            <person name="Hampl V."/>
        </authorList>
    </citation>
    <scope>NUCLEOTIDE SEQUENCE [LARGE SCALE GENOMIC DNA]</scope>
    <source>
        <strain evidence="1">ST1C</strain>
    </source>
</reference>
<dbReference type="AlphaFoldDB" id="A0A5J4V3U4"/>
<dbReference type="Proteomes" id="UP000324800">
    <property type="component" value="Unassembled WGS sequence"/>
</dbReference>